<keyword evidence="11" id="KW-1185">Reference proteome</keyword>
<dbReference type="Pfam" id="PF01488">
    <property type="entry name" value="Shikimate_DH"/>
    <property type="match status" value="1"/>
</dbReference>
<comment type="similarity">
    <text evidence="6">Belongs to the shikimate dehydrogenase family.</text>
</comment>
<dbReference type="GO" id="GO:0050661">
    <property type="term" value="F:NADP binding"/>
    <property type="evidence" value="ECO:0007669"/>
    <property type="project" value="InterPro"/>
</dbReference>
<dbReference type="GO" id="GO:0019632">
    <property type="term" value="P:shikimate metabolic process"/>
    <property type="evidence" value="ECO:0007669"/>
    <property type="project" value="InterPro"/>
</dbReference>
<dbReference type="RefSeq" id="WP_080461065.1">
    <property type="nucleotide sequence ID" value="NZ_JXMW01000029.1"/>
</dbReference>
<dbReference type="NCBIfam" id="TIGR00507">
    <property type="entry name" value="aroE"/>
    <property type="match status" value="1"/>
</dbReference>
<dbReference type="PANTHER" id="PTHR21089">
    <property type="entry name" value="SHIKIMATE DEHYDROGENASE"/>
    <property type="match status" value="1"/>
</dbReference>
<reference evidence="10 11" key="1">
    <citation type="submission" date="2014-12" db="EMBL/GenBank/DDBJ databases">
        <title>Genome sequence of Methanobrevibacter arboriphilicus DH1, DSM1125.</title>
        <authorList>
            <person name="Poehlein A."/>
            <person name="Thauer R.K."/>
            <person name="Seedorf H."/>
            <person name="Daniel R."/>
        </authorList>
    </citation>
    <scope>NUCLEOTIDE SEQUENCE [LARGE SCALE GENOMIC DNA]</scope>
    <source>
        <strain evidence="10 11">DH1</strain>
    </source>
</reference>
<feature type="binding site" evidence="6">
    <location>
        <position position="246"/>
    </location>
    <ligand>
        <name>shikimate</name>
        <dbReference type="ChEBI" id="CHEBI:36208"/>
    </ligand>
</feature>
<dbReference type="GO" id="GO:0004764">
    <property type="term" value="F:shikimate 3-dehydrogenase (NADP+) activity"/>
    <property type="evidence" value="ECO:0007669"/>
    <property type="project" value="UniProtKB-UniRule"/>
</dbReference>
<feature type="domain" description="SDH C-terminal" evidence="9">
    <location>
        <begin position="267"/>
        <end position="296"/>
    </location>
</feature>
<dbReference type="HAMAP" id="MF_00222">
    <property type="entry name" value="Shikimate_DH_AroE"/>
    <property type="match status" value="1"/>
</dbReference>
<feature type="binding site" evidence="6">
    <location>
        <position position="244"/>
    </location>
    <ligand>
        <name>NADP(+)</name>
        <dbReference type="ChEBI" id="CHEBI:58349"/>
    </ligand>
</feature>
<feature type="binding site" evidence="6">
    <location>
        <begin position="19"/>
        <end position="21"/>
    </location>
    <ligand>
        <name>shikimate</name>
        <dbReference type="ChEBI" id="CHEBI:36208"/>
    </ligand>
</feature>
<dbReference type="InterPro" id="IPR013708">
    <property type="entry name" value="Shikimate_DH-bd_N"/>
</dbReference>
<evidence type="ECO:0000256" key="3">
    <source>
        <dbReference type="ARBA" id="ARBA00022857"/>
    </source>
</evidence>
<dbReference type="GO" id="GO:0009073">
    <property type="term" value="P:aromatic amino acid family biosynthetic process"/>
    <property type="evidence" value="ECO:0007669"/>
    <property type="project" value="UniProtKB-KW"/>
</dbReference>
<dbReference type="CDD" id="cd01065">
    <property type="entry name" value="NAD_bind_Shikimate_DH"/>
    <property type="match status" value="1"/>
</dbReference>
<evidence type="ECO:0000256" key="1">
    <source>
        <dbReference type="ARBA" id="ARBA00012962"/>
    </source>
</evidence>
<evidence type="ECO:0000313" key="11">
    <source>
        <dbReference type="Proteomes" id="UP000191661"/>
    </source>
</evidence>
<feature type="binding site" evidence="6">
    <location>
        <position position="91"/>
    </location>
    <ligand>
        <name>shikimate</name>
        <dbReference type="ChEBI" id="CHEBI:36208"/>
    </ligand>
</feature>
<dbReference type="InterPro" id="IPR036291">
    <property type="entry name" value="NAD(P)-bd_dom_sf"/>
</dbReference>
<dbReference type="Pfam" id="PF18317">
    <property type="entry name" value="SDH_C"/>
    <property type="match status" value="1"/>
</dbReference>
<dbReference type="GO" id="GO:0009423">
    <property type="term" value="P:chorismate biosynthetic process"/>
    <property type="evidence" value="ECO:0007669"/>
    <property type="project" value="UniProtKB-UniRule"/>
</dbReference>
<sequence length="301" mass="32931">MINGTTKVVGVIGNPVGHSFSPAMFNAAFKSMNMNYVYVPFKVEKENLKYAIRGAKAFGIKGINVTIPHKQKVINELDKFSIMANLIGAVNTIDFKNGKSKGYNTDCVGAIRAIKEVCDLRNKSVVIVGAGGAARAISFQLAIEGVNNINMINRSPKKAKSLAYDIKTLLSADFTDNSKLDEVTIDFSHIDLNFEYGSLDELPKSIANADILIDTTPVGMHPNIDDEPIAKHEEMHSDLVVNDIVYNPIETSLLKEAKKAGATLIYGTKMLLYQGAESFKIWTGKEAPLDVMEKSILESIK</sequence>
<keyword evidence="4 6" id="KW-0560">Oxidoreductase</keyword>
<dbReference type="EMBL" id="JXMW01000029">
    <property type="protein sequence ID" value="OQD58087.1"/>
    <property type="molecule type" value="Genomic_DNA"/>
</dbReference>
<gene>
    <name evidence="6 10" type="primary">aroE</name>
    <name evidence="10" type="ORF">MBBAR_29c00380</name>
</gene>
<dbReference type="EC" id="1.1.1.25" evidence="1 6"/>
<dbReference type="Proteomes" id="UP000191661">
    <property type="component" value="Unassembled WGS sequence"/>
</dbReference>
<feature type="binding site" evidence="6">
    <location>
        <position position="106"/>
    </location>
    <ligand>
        <name>shikimate</name>
        <dbReference type="ChEBI" id="CHEBI:36208"/>
    </ligand>
</feature>
<evidence type="ECO:0000313" key="10">
    <source>
        <dbReference type="EMBL" id="OQD58087.1"/>
    </source>
</evidence>
<feature type="binding site" evidence="6">
    <location>
        <position position="267"/>
    </location>
    <ligand>
        <name>NADP(+)</name>
        <dbReference type="ChEBI" id="CHEBI:58349"/>
    </ligand>
</feature>
<dbReference type="InterPro" id="IPR022893">
    <property type="entry name" value="Shikimate_DH_fam"/>
</dbReference>
<organism evidence="10 11">
    <name type="scientific">Methanobrevibacter arboriphilus JCM 13429 = DSM 1125</name>
    <dbReference type="NCBI Taxonomy" id="1300164"/>
    <lineage>
        <taxon>Archaea</taxon>
        <taxon>Methanobacteriati</taxon>
        <taxon>Methanobacteriota</taxon>
        <taxon>Methanomada group</taxon>
        <taxon>Methanobacteria</taxon>
        <taxon>Methanobacteriales</taxon>
        <taxon>Methanobacteriaceae</taxon>
        <taxon>Methanobrevibacter</taxon>
    </lineage>
</organism>
<evidence type="ECO:0000256" key="5">
    <source>
        <dbReference type="ARBA" id="ARBA00023141"/>
    </source>
</evidence>
<evidence type="ECO:0000259" key="7">
    <source>
        <dbReference type="Pfam" id="PF01488"/>
    </source>
</evidence>
<dbReference type="NCBIfam" id="NF001314">
    <property type="entry name" value="PRK00258.2-2"/>
    <property type="match status" value="1"/>
</dbReference>
<comment type="caution">
    <text evidence="10">The sequence shown here is derived from an EMBL/GenBank/DDBJ whole genome shotgun (WGS) entry which is preliminary data.</text>
</comment>
<name>A0A1V6N0F3_METAZ</name>
<dbReference type="SUPFAM" id="SSF51735">
    <property type="entry name" value="NAD(P)-binding Rossmann-fold domains"/>
    <property type="match status" value="1"/>
</dbReference>
<feature type="domain" description="Quinate/shikimate 5-dehydrogenase/glutamyl-tRNA reductase" evidence="7">
    <location>
        <begin position="116"/>
        <end position="168"/>
    </location>
</feature>
<feature type="binding site" evidence="6">
    <location>
        <begin position="129"/>
        <end position="133"/>
    </location>
    <ligand>
        <name>NADP(+)</name>
        <dbReference type="ChEBI" id="CHEBI:58349"/>
    </ligand>
</feature>
<keyword evidence="3 6" id="KW-0521">NADP</keyword>
<protein>
    <recommendedName>
        <fullName evidence="1 6">Shikimate dehydrogenase (NADP(+))</fullName>
        <shortName evidence="6">SDH</shortName>
        <ecNumber evidence="1 6">1.1.1.25</ecNumber>
    </recommendedName>
</protein>
<comment type="subunit">
    <text evidence="6">Homodimer.</text>
</comment>
<feature type="active site" description="Proton acceptor" evidence="6">
    <location>
        <position position="70"/>
    </location>
</feature>
<accession>A0A1V6N0F3</accession>
<comment type="caution">
    <text evidence="6">Lacks conserved residue(s) required for the propagation of feature annotation.</text>
</comment>
<dbReference type="Gene3D" id="3.40.50.10860">
    <property type="entry name" value="Leucine Dehydrogenase, chain A, domain 1"/>
    <property type="match status" value="1"/>
</dbReference>
<dbReference type="InterPro" id="IPR046346">
    <property type="entry name" value="Aminoacid_DH-like_N_sf"/>
</dbReference>
<evidence type="ECO:0000259" key="8">
    <source>
        <dbReference type="Pfam" id="PF08501"/>
    </source>
</evidence>
<dbReference type="Gene3D" id="3.40.50.720">
    <property type="entry name" value="NAD(P)-binding Rossmann-like Domain"/>
    <property type="match status" value="1"/>
</dbReference>
<dbReference type="PANTHER" id="PTHR21089:SF1">
    <property type="entry name" value="BIFUNCTIONAL 3-DEHYDROQUINATE DEHYDRATASE_SHIKIMATE DEHYDROGENASE, CHLOROPLASTIC"/>
    <property type="match status" value="1"/>
</dbReference>
<dbReference type="GO" id="GO:0008652">
    <property type="term" value="P:amino acid biosynthetic process"/>
    <property type="evidence" value="ECO:0007669"/>
    <property type="project" value="UniProtKB-KW"/>
</dbReference>
<feature type="binding site" evidence="6">
    <location>
        <position position="66"/>
    </location>
    <ligand>
        <name>shikimate</name>
        <dbReference type="ChEBI" id="CHEBI:36208"/>
    </ligand>
</feature>
<dbReference type="UniPathway" id="UPA00053">
    <property type="reaction ID" value="UER00087"/>
</dbReference>
<keyword evidence="5 6" id="KW-0057">Aromatic amino acid biosynthesis</keyword>
<dbReference type="AlphaFoldDB" id="A0A1V6N0F3"/>
<evidence type="ECO:0000256" key="2">
    <source>
        <dbReference type="ARBA" id="ARBA00022605"/>
    </source>
</evidence>
<evidence type="ECO:0000256" key="6">
    <source>
        <dbReference type="HAMAP-Rule" id="MF_00222"/>
    </source>
</evidence>
<dbReference type="InterPro" id="IPR041121">
    <property type="entry name" value="SDH_C"/>
</dbReference>
<proteinExistence type="inferred from homology"/>
<feature type="binding site" evidence="6">
    <location>
        <position position="274"/>
    </location>
    <ligand>
        <name>shikimate</name>
        <dbReference type="ChEBI" id="CHEBI:36208"/>
    </ligand>
</feature>
<comment type="pathway">
    <text evidence="6">Metabolic intermediate biosynthesis; chorismate biosynthesis; chorismate from D-erythrose 4-phosphate and phosphoenolpyruvate: step 4/7.</text>
</comment>
<evidence type="ECO:0000259" key="9">
    <source>
        <dbReference type="Pfam" id="PF18317"/>
    </source>
</evidence>
<evidence type="ECO:0000256" key="4">
    <source>
        <dbReference type="ARBA" id="ARBA00023002"/>
    </source>
</evidence>
<comment type="catalytic activity">
    <reaction evidence="6">
        <text>shikimate + NADP(+) = 3-dehydroshikimate + NADPH + H(+)</text>
        <dbReference type="Rhea" id="RHEA:17737"/>
        <dbReference type="ChEBI" id="CHEBI:15378"/>
        <dbReference type="ChEBI" id="CHEBI:16630"/>
        <dbReference type="ChEBI" id="CHEBI:36208"/>
        <dbReference type="ChEBI" id="CHEBI:57783"/>
        <dbReference type="ChEBI" id="CHEBI:58349"/>
        <dbReference type="EC" id="1.1.1.25"/>
    </reaction>
</comment>
<dbReference type="Pfam" id="PF08501">
    <property type="entry name" value="Shikimate_dh_N"/>
    <property type="match status" value="1"/>
</dbReference>
<comment type="function">
    <text evidence="6">Involved in the biosynthesis of the chorismate, which leads to the biosynthesis of aromatic amino acids. Catalyzes the reversible NADPH linked reduction of 3-dehydroshikimate (DHSA) to yield shikimate (SA).</text>
</comment>
<keyword evidence="2 6" id="KW-0028">Amino-acid biosynthesis</keyword>
<dbReference type="SUPFAM" id="SSF53223">
    <property type="entry name" value="Aminoacid dehydrogenase-like, N-terminal domain"/>
    <property type="match status" value="1"/>
</dbReference>
<dbReference type="OrthoDB" id="8744at2157"/>
<dbReference type="InterPro" id="IPR011342">
    <property type="entry name" value="Shikimate_DH"/>
</dbReference>
<dbReference type="InterPro" id="IPR006151">
    <property type="entry name" value="Shikm_DH/Glu-tRNA_Rdtase"/>
</dbReference>
<feature type="domain" description="Shikimate dehydrogenase substrate binding N-terminal" evidence="8">
    <location>
        <begin position="11"/>
        <end position="93"/>
    </location>
</feature>